<dbReference type="InterPro" id="IPR045063">
    <property type="entry name" value="Dynamin_N"/>
</dbReference>
<keyword evidence="5" id="KW-0472">Membrane</keyword>
<dbReference type="InterPro" id="IPR027417">
    <property type="entry name" value="P-loop_NTPase"/>
</dbReference>
<dbReference type="Pfam" id="PF00350">
    <property type="entry name" value="Dynamin_N"/>
    <property type="match status" value="1"/>
</dbReference>
<evidence type="ECO:0000313" key="8">
    <source>
        <dbReference type="EMBL" id="PNG05935.1"/>
    </source>
</evidence>
<sequence length="570" mass="61720">MLDTQKALLSYLSSLAQIIEKVRTAELDINGEPAQTQAFAQAVGERELLVPVVGAFSAGKSSLLNTIIGSSILPMDIKPETAIPTELRHDTHERLEALFANGRTERFGIEQLPTLQARAEELQLLRLYINRPALKGLAPLVLVDMPGFNSPLDAHNKAIAHYIGEGAHYLFVVSVEEGSLHKQILRNMDEVTLMGRNFSVCVNKADLKPAADVQEICDYIGEQLEDEGFPAAVCAVSKNDISSVNAMLGSINPEELFGSIFQPELLQQNLAIESTLGTALDGLNSDKESNEQKIAEIEDALRALEQEREQQTQANNAGNLERVVDEVLRSVHTRLAGSVDDMARAALRSQDEMTRIVSDEVRSGLTVGLKRATDSMSAHMVNDFSQHVSGALRPELHLTQNNWTDSLLQTLQSQLLPGLLATIGGQAGGAAAGGLLTTAMSGMAAMRLIPNPILQVVITVLPGLLGALFGRISEGQKLEQAKDAIRSQVLPDVDRALRPEVSAFLLSAQEEIVRAVSEAFDQQIKAQKDILEKINQQAESGNLEARMGVLKEALAEVRALAHANLQAAKQ</sequence>
<dbReference type="GO" id="GO:0016020">
    <property type="term" value="C:membrane"/>
    <property type="evidence" value="ECO:0007669"/>
    <property type="project" value="UniProtKB-SubCell"/>
</dbReference>
<dbReference type="PANTHER" id="PTHR10465">
    <property type="entry name" value="TRANSMEMBRANE GTPASE FZO1"/>
    <property type="match status" value="1"/>
</dbReference>
<evidence type="ECO:0000313" key="9">
    <source>
        <dbReference type="Proteomes" id="UP000235897"/>
    </source>
</evidence>
<dbReference type="Proteomes" id="UP000235897">
    <property type="component" value="Unassembled WGS sequence"/>
</dbReference>
<protein>
    <recommendedName>
        <fullName evidence="7">Dynamin N-terminal domain-containing protein</fullName>
    </recommendedName>
</protein>
<keyword evidence="2" id="KW-0547">Nucleotide-binding</keyword>
<keyword evidence="3" id="KW-0378">Hydrolase</keyword>
<dbReference type="InterPro" id="IPR027094">
    <property type="entry name" value="Mitofusin_fam"/>
</dbReference>
<comment type="subcellular location">
    <subcellularLocation>
        <location evidence="1">Membrane</location>
    </subcellularLocation>
</comment>
<evidence type="ECO:0000256" key="2">
    <source>
        <dbReference type="ARBA" id="ARBA00022741"/>
    </source>
</evidence>
<evidence type="ECO:0000256" key="4">
    <source>
        <dbReference type="ARBA" id="ARBA00023134"/>
    </source>
</evidence>
<organism evidence="8 9">
    <name type="scientific">Stutzerimonas stutzeri</name>
    <name type="common">Pseudomonas stutzeri</name>
    <dbReference type="NCBI Taxonomy" id="316"/>
    <lineage>
        <taxon>Bacteria</taxon>
        <taxon>Pseudomonadati</taxon>
        <taxon>Pseudomonadota</taxon>
        <taxon>Gammaproteobacteria</taxon>
        <taxon>Pseudomonadales</taxon>
        <taxon>Pseudomonadaceae</taxon>
        <taxon>Stutzerimonas</taxon>
    </lineage>
</organism>
<dbReference type="SUPFAM" id="SSF52540">
    <property type="entry name" value="P-loop containing nucleoside triphosphate hydrolases"/>
    <property type="match status" value="1"/>
</dbReference>
<dbReference type="EMBL" id="POUW01000003">
    <property type="protein sequence ID" value="PNG05935.1"/>
    <property type="molecule type" value="Genomic_DNA"/>
</dbReference>
<dbReference type="Gene3D" id="3.40.50.300">
    <property type="entry name" value="P-loop containing nucleotide triphosphate hydrolases"/>
    <property type="match status" value="1"/>
</dbReference>
<reference evidence="8 9" key="1">
    <citation type="submission" date="2018-01" db="EMBL/GenBank/DDBJ databases">
        <title>Denitrification phenotypes of diverse strains of Pseudomonas stutzeri.</title>
        <authorList>
            <person name="Milligan D.A."/>
            <person name="Bergaust L."/>
            <person name="Bakken L.R."/>
            <person name="Frostegard A."/>
        </authorList>
    </citation>
    <scope>NUCLEOTIDE SEQUENCE [LARGE SCALE GENOMIC DNA]</scope>
    <source>
        <strain evidence="8 9">28a3</strain>
    </source>
</reference>
<evidence type="ECO:0000259" key="7">
    <source>
        <dbReference type="Pfam" id="PF00350"/>
    </source>
</evidence>
<keyword evidence="4" id="KW-0342">GTP-binding</keyword>
<evidence type="ECO:0000256" key="6">
    <source>
        <dbReference type="SAM" id="Coils"/>
    </source>
</evidence>
<dbReference type="GO" id="GO:0003924">
    <property type="term" value="F:GTPase activity"/>
    <property type="evidence" value="ECO:0007669"/>
    <property type="project" value="InterPro"/>
</dbReference>
<accession>A0A2N8STV8</accession>
<evidence type="ECO:0000256" key="1">
    <source>
        <dbReference type="ARBA" id="ARBA00004370"/>
    </source>
</evidence>
<comment type="caution">
    <text evidence="8">The sequence shown here is derived from an EMBL/GenBank/DDBJ whole genome shotgun (WGS) entry which is preliminary data.</text>
</comment>
<dbReference type="AlphaFoldDB" id="A0A2N8STV8"/>
<keyword evidence="6" id="KW-0175">Coiled coil</keyword>
<proteinExistence type="predicted"/>
<evidence type="ECO:0000256" key="5">
    <source>
        <dbReference type="ARBA" id="ARBA00023136"/>
    </source>
</evidence>
<dbReference type="RefSeq" id="WP_102846522.1">
    <property type="nucleotide sequence ID" value="NZ_JAMOIG010000005.1"/>
</dbReference>
<name>A0A2N8STV8_STUST</name>
<dbReference type="PANTHER" id="PTHR10465:SF0">
    <property type="entry name" value="SARCALUMENIN"/>
    <property type="match status" value="1"/>
</dbReference>
<dbReference type="GO" id="GO:0005525">
    <property type="term" value="F:GTP binding"/>
    <property type="evidence" value="ECO:0007669"/>
    <property type="project" value="UniProtKB-KW"/>
</dbReference>
<feature type="domain" description="Dynamin N-terminal" evidence="7">
    <location>
        <begin position="52"/>
        <end position="203"/>
    </location>
</feature>
<evidence type="ECO:0000256" key="3">
    <source>
        <dbReference type="ARBA" id="ARBA00022801"/>
    </source>
</evidence>
<dbReference type="OrthoDB" id="9816479at2"/>
<feature type="coiled-coil region" evidence="6">
    <location>
        <begin position="280"/>
        <end position="321"/>
    </location>
</feature>
<gene>
    <name evidence="8" type="ORF">CXL00_08875</name>
</gene>